<gene>
    <name evidence="3" type="ORF">ETAA8_29050</name>
</gene>
<dbReference type="KEGG" id="aagg:ETAA8_29050"/>
<keyword evidence="2" id="KW-0812">Transmembrane</keyword>
<feature type="compositionally biased region" description="Basic and acidic residues" evidence="1">
    <location>
        <begin position="286"/>
        <end position="298"/>
    </location>
</feature>
<keyword evidence="2" id="KW-1133">Transmembrane helix</keyword>
<feature type="region of interest" description="Disordered" evidence="1">
    <location>
        <begin position="269"/>
        <end position="298"/>
    </location>
</feature>
<feature type="transmembrane region" description="Helical" evidence="2">
    <location>
        <begin position="415"/>
        <end position="443"/>
    </location>
</feature>
<feature type="transmembrane region" description="Helical" evidence="2">
    <location>
        <begin position="332"/>
        <end position="353"/>
    </location>
</feature>
<protein>
    <submittedName>
        <fullName evidence="3">ABC-2 family transporter protein</fullName>
    </submittedName>
</protein>
<evidence type="ECO:0000313" key="4">
    <source>
        <dbReference type="Proteomes" id="UP000315017"/>
    </source>
</evidence>
<organism evidence="3 4">
    <name type="scientific">Anatilimnocola aggregata</name>
    <dbReference type="NCBI Taxonomy" id="2528021"/>
    <lineage>
        <taxon>Bacteria</taxon>
        <taxon>Pseudomonadati</taxon>
        <taxon>Planctomycetota</taxon>
        <taxon>Planctomycetia</taxon>
        <taxon>Pirellulales</taxon>
        <taxon>Pirellulaceae</taxon>
        <taxon>Anatilimnocola</taxon>
    </lineage>
</organism>
<keyword evidence="2" id="KW-0472">Membrane</keyword>
<feature type="transmembrane region" description="Helical" evidence="2">
    <location>
        <begin position="107"/>
        <end position="133"/>
    </location>
</feature>
<feature type="transmembrane region" description="Helical" evidence="2">
    <location>
        <begin position="514"/>
        <end position="536"/>
    </location>
</feature>
<evidence type="ECO:0000256" key="2">
    <source>
        <dbReference type="SAM" id="Phobius"/>
    </source>
</evidence>
<keyword evidence="4" id="KW-1185">Reference proteome</keyword>
<dbReference type="GO" id="GO:0005886">
    <property type="term" value="C:plasma membrane"/>
    <property type="evidence" value="ECO:0007669"/>
    <property type="project" value="UniProtKB-SubCell"/>
</dbReference>
<feature type="transmembrane region" description="Helical" evidence="2">
    <location>
        <begin position="21"/>
        <end position="41"/>
    </location>
</feature>
<dbReference type="EMBL" id="CP036274">
    <property type="protein sequence ID" value="QDU27814.1"/>
    <property type="molecule type" value="Genomic_DNA"/>
</dbReference>
<feature type="transmembrane region" description="Helical" evidence="2">
    <location>
        <begin position="373"/>
        <end position="394"/>
    </location>
</feature>
<dbReference type="PANTHER" id="PTHR43471">
    <property type="entry name" value="ABC TRANSPORTER PERMEASE"/>
    <property type="match status" value="1"/>
</dbReference>
<dbReference type="Pfam" id="PF12679">
    <property type="entry name" value="ABC2_membrane_2"/>
    <property type="match status" value="1"/>
</dbReference>
<name>A0A517YC64_9BACT</name>
<evidence type="ECO:0000313" key="3">
    <source>
        <dbReference type="EMBL" id="QDU27814.1"/>
    </source>
</evidence>
<accession>A0A517YC64</accession>
<dbReference type="GO" id="GO:0140359">
    <property type="term" value="F:ABC-type transporter activity"/>
    <property type="evidence" value="ECO:0007669"/>
    <property type="project" value="InterPro"/>
</dbReference>
<dbReference type="PANTHER" id="PTHR43471:SF12">
    <property type="entry name" value="HYPOTHETICAL MEMBRANE PROTEIN, CONSERVED"/>
    <property type="match status" value="1"/>
</dbReference>
<feature type="transmembrane region" description="Helical" evidence="2">
    <location>
        <begin position="175"/>
        <end position="197"/>
    </location>
</feature>
<feature type="transmembrane region" description="Helical" evidence="2">
    <location>
        <begin position="239"/>
        <end position="260"/>
    </location>
</feature>
<dbReference type="OrthoDB" id="229421at2"/>
<dbReference type="Proteomes" id="UP000315017">
    <property type="component" value="Chromosome"/>
</dbReference>
<proteinExistence type="predicted"/>
<feature type="transmembrane region" description="Helical" evidence="2">
    <location>
        <begin position="483"/>
        <end position="508"/>
    </location>
</feature>
<feature type="transmembrane region" description="Helical" evidence="2">
    <location>
        <begin position="61"/>
        <end position="86"/>
    </location>
</feature>
<feature type="transmembrane region" description="Helical" evidence="2">
    <location>
        <begin position="543"/>
        <end position="563"/>
    </location>
</feature>
<feature type="transmembrane region" description="Helical" evidence="2">
    <location>
        <begin position="449"/>
        <end position="471"/>
    </location>
</feature>
<feature type="transmembrane region" description="Helical" evidence="2">
    <location>
        <begin position="145"/>
        <end position="168"/>
    </location>
</feature>
<evidence type="ECO:0000256" key="1">
    <source>
        <dbReference type="SAM" id="MobiDB-lite"/>
    </source>
</evidence>
<dbReference type="AlphaFoldDB" id="A0A517YC64"/>
<feature type="transmembrane region" description="Helical" evidence="2">
    <location>
        <begin position="569"/>
        <end position="590"/>
    </location>
</feature>
<sequence>MLLGPIFSRELAITPRRWQHYVARVLYPTALAVLMSTAWFIVVGTQEVRNTGDMARFGAILLQVVSPLQLAVMSFLAALACVSSIAQEKDRRTIVLLLLTRLSDHEVVLGKLVASLLPVCSMLLASLPVVGLITLFGGVSWQQVLTIYAIALAAMLAAGSLGTLFALWREKTFQALTMTAIVLTLWVSLWEAAAMFAGNELIAGVPVKELAMACSPFRATWSTLQNSTLMQSSPLPKELLFVVVAFVLSAILNAISIFNLRAWNTGRDAMPRNENAEPATEPGAKSADREERARAGHVDARVRNVNQTSRRVWDNPVLWREMCTWAYGRKVLIVRLAYILLFLLAVAGLWFTARPGPVVAGGQTSIVPQAARTLAPVLVVSLVIVNALAVTSITNERDGGALDLLLVTDLTPKEFIFGKLLGVAYVAKEMIVLPLLLGVFTFAIGGMTLANLIFLMLGLSVMNVFVITLGLHCGLNYANSRQAIGVSLGNVFFLCLGVVTLMLLMISFSGSFQVQYAPFLAFIVGGGVGIFVSLGIRNPSGAIGVASMVLPLATFFAVTSFLIGHWSDVFLVTSAAYGFAVAAMLVPALSGFDVALGRSRGGNEE</sequence>
<reference evidence="3 4" key="1">
    <citation type="submission" date="2019-02" db="EMBL/GenBank/DDBJ databases">
        <title>Deep-cultivation of Planctomycetes and their phenomic and genomic characterization uncovers novel biology.</title>
        <authorList>
            <person name="Wiegand S."/>
            <person name="Jogler M."/>
            <person name="Boedeker C."/>
            <person name="Pinto D."/>
            <person name="Vollmers J."/>
            <person name="Rivas-Marin E."/>
            <person name="Kohn T."/>
            <person name="Peeters S.H."/>
            <person name="Heuer A."/>
            <person name="Rast P."/>
            <person name="Oberbeckmann S."/>
            <person name="Bunk B."/>
            <person name="Jeske O."/>
            <person name="Meyerdierks A."/>
            <person name="Storesund J.E."/>
            <person name="Kallscheuer N."/>
            <person name="Luecker S."/>
            <person name="Lage O.M."/>
            <person name="Pohl T."/>
            <person name="Merkel B.J."/>
            <person name="Hornburger P."/>
            <person name="Mueller R.-W."/>
            <person name="Bruemmer F."/>
            <person name="Labrenz M."/>
            <person name="Spormann A.M."/>
            <person name="Op den Camp H."/>
            <person name="Overmann J."/>
            <person name="Amann R."/>
            <person name="Jetten M.S.M."/>
            <person name="Mascher T."/>
            <person name="Medema M.H."/>
            <person name="Devos D.P."/>
            <person name="Kaster A.-K."/>
            <person name="Ovreas L."/>
            <person name="Rohde M."/>
            <person name="Galperin M.Y."/>
            <person name="Jogler C."/>
        </authorList>
    </citation>
    <scope>NUCLEOTIDE SEQUENCE [LARGE SCALE GENOMIC DNA]</scope>
    <source>
        <strain evidence="3 4">ETA_A8</strain>
    </source>
</reference>